<protein>
    <submittedName>
        <fullName evidence="2">GGDEF domain-containing protein</fullName>
    </submittedName>
</protein>
<dbReference type="InterPro" id="IPR043128">
    <property type="entry name" value="Rev_trsase/Diguanyl_cyclase"/>
</dbReference>
<dbReference type="PANTHER" id="PTHR45138:SF9">
    <property type="entry name" value="DIGUANYLATE CYCLASE DGCM-RELATED"/>
    <property type="match status" value="1"/>
</dbReference>
<sequence length="182" mass="20963">MSKRISTDETVLGDIVCVSTRDDYEICYLNKEGKQMFNRLSSDGKINPSYREIFKSSTKSADSNLDVQRMDITLKGEKYHLTIARDVSYKVYDALTKTKNRQSYIEKVAYLRKNNSRNIGIMVIDIDNLRNVNQSYGHRWGDAMLKYTASVLKDHFGDEVYRAGEDEFVVLTEKTTEKNSGK</sequence>
<dbReference type="Pfam" id="PF00990">
    <property type="entry name" value="GGDEF"/>
    <property type="match status" value="1"/>
</dbReference>
<dbReference type="EMBL" id="JAMZFW010000011">
    <property type="protein sequence ID" value="MCP1102499.1"/>
    <property type="molecule type" value="Genomic_DNA"/>
</dbReference>
<dbReference type="PANTHER" id="PTHR45138">
    <property type="entry name" value="REGULATORY COMPONENTS OF SENSORY TRANSDUCTION SYSTEM"/>
    <property type="match status" value="1"/>
</dbReference>
<comment type="caution">
    <text evidence="2">The sequence shown here is derived from an EMBL/GenBank/DDBJ whole genome shotgun (WGS) entry which is preliminary data.</text>
</comment>
<dbReference type="Proteomes" id="UP001523566">
    <property type="component" value="Unassembled WGS sequence"/>
</dbReference>
<evidence type="ECO:0000313" key="2">
    <source>
        <dbReference type="EMBL" id="MCP1102499.1"/>
    </source>
</evidence>
<dbReference type="CDD" id="cd01949">
    <property type="entry name" value="GGDEF"/>
    <property type="match status" value="1"/>
</dbReference>
<dbReference type="PROSITE" id="PS50887">
    <property type="entry name" value="GGDEF"/>
    <property type="match status" value="1"/>
</dbReference>
<dbReference type="InterPro" id="IPR029787">
    <property type="entry name" value="Nucleotide_cyclase"/>
</dbReference>
<evidence type="ECO:0000259" key="1">
    <source>
        <dbReference type="PROSITE" id="PS50887"/>
    </source>
</evidence>
<dbReference type="InterPro" id="IPR000160">
    <property type="entry name" value="GGDEF_dom"/>
</dbReference>
<dbReference type="InterPro" id="IPR050469">
    <property type="entry name" value="Diguanylate_Cyclase"/>
</dbReference>
<organism evidence="2 3">
    <name type="scientific">Aequitasia blattaphilus</name>
    <dbReference type="NCBI Taxonomy" id="2949332"/>
    <lineage>
        <taxon>Bacteria</taxon>
        <taxon>Bacillati</taxon>
        <taxon>Bacillota</taxon>
        <taxon>Clostridia</taxon>
        <taxon>Lachnospirales</taxon>
        <taxon>Lachnospiraceae</taxon>
        <taxon>Aequitasia</taxon>
    </lineage>
</organism>
<dbReference type="SUPFAM" id="SSF55073">
    <property type="entry name" value="Nucleotide cyclase"/>
    <property type="match status" value="1"/>
</dbReference>
<keyword evidence="3" id="KW-1185">Reference proteome</keyword>
<dbReference type="NCBIfam" id="TIGR00254">
    <property type="entry name" value="GGDEF"/>
    <property type="match status" value="1"/>
</dbReference>
<evidence type="ECO:0000313" key="3">
    <source>
        <dbReference type="Proteomes" id="UP001523566"/>
    </source>
</evidence>
<proteinExistence type="predicted"/>
<name>A0ABT1E9I2_9FIRM</name>
<gene>
    <name evidence="2" type="ORF">NK125_08750</name>
</gene>
<dbReference type="RefSeq" id="WP_262066285.1">
    <property type="nucleotide sequence ID" value="NZ_JAMXOD010000011.1"/>
</dbReference>
<accession>A0ABT1E9I2</accession>
<feature type="domain" description="GGDEF" evidence="1">
    <location>
        <begin position="117"/>
        <end position="182"/>
    </location>
</feature>
<dbReference type="Gene3D" id="3.30.70.270">
    <property type="match status" value="1"/>
</dbReference>
<reference evidence="2 3" key="1">
    <citation type="journal article" date="2022" name="Genome Biol. Evol.">
        <title>Host diet, physiology and behaviors set the stage for Lachnospiraceae cladogenesis.</title>
        <authorList>
            <person name="Vera-Ponce De Leon A."/>
            <person name="Schneider M."/>
            <person name="Jahnes B.C."/>
            <person name="Sadowski V."/>
            <person name="Camuy-Velez L.A."/>
            <person name="Duan J."/>
            <person name="Sabree Z.L."/>
        </authorList>
    </citation>
    <scope>NUCLEOTIDE SEQUENCE [LARGE SCALE GENOMIC DNA]</scope>
    <source>
        <strain evidence="2 3">PAL113</strain>
    </source>
</reference>